<dbReference type="GO" id="GO:0003723">
    <property type="term" value="F:RNA binding"/>
    <property type="evidence" value="ECO:0007669"/>
    <property type="project" value="TreeGrafter"/>
</dbReference>
<evidence type="ECO:0000313" key="4">
    <source>
        <dbReference type="EMBL" id="CAH2243075.1"/>
    </source>
</evidence>
<comment type="subcellular location">
    <subcellularLocation>
        <location evidence="1">Nucleus</location>
    </subcellularLocation>
</comment>
<dbReference type="Pfam" id="PF01876">
    <property type="entry name" value="RNase_P_p30"/>
    <property type="match status" value="1"/>
</dbReference>
<dbReference type="SUPFAM" id="SSF89550">
    <property type="entry name" value="PHP domain-like"/>
    <property type="match status" value="1"/>
</dbReference>
<evidence type="ECO:0000256" key="1">
    <source>
        <dbReference type="ARBA" id="ARBA00004123"/>
    </source>
</evidence>
<keyword evidence="5" id="KW-1185">Reference proteome</keyword>
<dbReference type="OrthoDB" id="17948at2759"/>
<evidence type="ECO:0000256" key="2">
    <source>
        <dbReference type="ARBA" id="ARBA00007331"/>
    </source>
</evidence>
<comment type="similarity">
    <text evidence="2">Belongs to the eukaryotic/archaeal RNase P protein component 3 family.</text>
</comment>
<keyword evidence="3" id="KW-0819">tRNA processing</keyword>
<dbReference type="Proteomes" id="UP000838756">
    <property type="component" value="Unassembled WGS sequence"/>
</dbReference>
<gene>
    <name evidence="4" type="primary">jg2181</name>
    <name evidence="4" type="ORF">PAEG_LOCUS19280</name>
</gene>
<reference evidence="4" key="1">
    <citation type="submission" date="2022-03" db="EMBL/GenBank/DDBJ databases">
        <authorList>
            <person name="Lindestad O."/>
        </authorList>
    </citation>
    <scope>NUCLEOTIDE SEQUENCE</scope>
</reference>
<dbReference type="PANTHER" id="PTHR13031">
    <property type="entry name" value="RIBONUCLEASE P SUBUNIT P30"/>
    <property type="match status" value="1"/>
</dbReference>
<comment type="caution">
    <text evidence="4">The sequence shown here is derived from an EMBL/GenBank/DDBJ whole genome shotgun (WGS) entry which is preliminary data.</text>
</comment>
<dbReference type="PANTHER" id="PTHR13031:SF0">
    <property type="entry name" value="RIBONUCLEASE P PROTEIN SUBUNIT P30"/>
    <property type="match status" value="1"/>
</dbReference>
<organism evidence="4 5">
    <name type="scientific">Pararge aegeria aegeria</name>
    <dbReference type="NCBI Taxonomy" id="348720"/>
    <lineage>
        <taxon>Eukaryota</taxon>
        <taxon>Metazoa</taxon>
        <taxon>Ecdysozoa</taxon>
        <taxon>Arthropoda</taxon>
        <taxon>Hexapoda</taxon>
        <taxon>Insecta</taxon>
        <taxon>Pterygota</taxon>
        <taxon>Neoptera</taxon>
        <taxon>Endopterygota</taxon>
        <taxon>Lepidoptera</taxon>
        <taxon>Glossata</taxon>
        <taxon>Ditrysia</taxon>
        <taxon>Papilionoidea</taxon>
        <taxon>Nymphalidae</taxon>
        <taxon>Satyrinae</taxon>
        <taxon>Satyrini</taxon>
        <taxon>Parargina</taxon>
        <taxon>Pararge</taxon>
    </lineage>
</organism>
<dbReference type="GO" id="GO:0008033">
    <property type="term" value="P:tRNA processing"/>
    <property type="evidence" value="ECO:0007669"/>
    <property type="project" value="UniProtKB-KW"/>
</dbReference>
<name>A0A8S4RWB3_9NEOP</name>
<sequence length="265" mass="30490">MQNKERVWGFCDLSIDKNYDLNSLYLIEKLGFNTIALNTHVEEVSEEPKKKKKKSEPTEKKDFIPLPVDVPEDLKNNCKLNILQRVTIEFSDSSISLKLNKSENIKKYDIIAVMPKTIQAFQYACGTLDVDVITFDPQIRMPFKVSRKLYRQAVERGIFFELMYSVAIRDSMSRKNIISTAHNYHAVGKSKNIIVTSGSATYMHCRGVHDVRNLGFILGLNANQCLEVIRDNAQRLILKTQGRKCGKHYMEVSNLEVRDNKTHEE</sequence>
<proteinExistence type="inferred from homology"/>
<evidence type="ECO:0000256" key="3">
    <source>
        <dbReference type="ARBA" id="ARBA00022694"/>
    </source>
</evidence>
<protein>
    <submittedName>
        <fullName evidence="4">Jg2181 protein</fullName>
    </submittedName>
</protein>
<accession>A0A8S4RWB3</accession>
<dbReference type="Gene3D" id="3.20.20.140">
    <property type="entry name" value="Metal-dependent hydrolases"/>
    <property type="match status" value="1"/>
</dbReference>
<dbReference type="InterPro" id="IPR016195">
    <property type="entry name" value="Pol/histidinol_Pase-like"/>
</dbReference>
<evidence type="ECO:0000313" key="5">
    <source>
        <dbReference type="Proteomes" id="UP000838756"/>
    </source>
</evidence>
<dbReference type="GO" id="GO:0005655">
    <property type="term" value="C:nucleolar ribonuclease P complex"/>
    <property type="evidence" value="ECO:0007669"/>
    <property type="project" value="TreeGrafter"/>
</dbReference>
<dbReference type="EMBL" id="CAKXAJ010025713">
    <property type="protein sequence ID" value="CAH2243075.1"/>
    <property type="molecule type" value="Genomic_DNA"/>
</dbReference>
<dbReference type="InterPro" id="IPR002738">
    <property type="entry name" value="RNase_P_p30"/>
</dbReference>
<dbReference type="AlphaFoldDB" id="A0A8S4RWB3"/>